<feature type="compositionally biased region" description="Low complexity" evidence="6">
    <location>
        <begin position="486"/>
        <end position="498"/>
    </location>
</feature>
<feature type="compositionally biased region" description="Low complexity" evidence="6">
    <location>
        <begin position="582"/>
        <end position="595"/>
    </location>
</feature>
<dbReference type="SUPFAM" id="SSF56112">
    <property type="entry name" value="Protein kinase-like (PK-like)"/>
    <property type="match status" value="1"/>
</dbReference>
<dbReference type="InterPro" id="IPR002035">
    <property type="entry name" value="VWF_A"/>
</dbReference>
<name>A0A812XW01_SYMPI</name>
<feature type="compositionally biased region" description="Pro residues" evidence="6">
    <location>
        <begin position="754"/>
        <end position="763"/>
    </location>
</feature>
<feature type="compositionally biased region" description="Polar residues" evidence="6">
    <location>
        <begin position="409"/>
        <end position="424"/>
    </location>
</feature>
<dbReference type="EMBL" id="CAJNIZ010046582">
    <property type="protein sequence ID" value="CAE7751862.1"/>
    <property type="molecule type" value="Genomic_DNA"/>
</dbReference>
<dbReference type="AlphaFoldDB" id="A0A812XW01"/>
<evidence type="ECO:0000259" key="7">
    <source>
        <dbReference type="PROSITE" id="PS51158"/>
    </source>
</evidence>
<dbReference type="Pfam" id="PF02816">
    <property type="entry name" value="Alpha_kinase"/>
    <property type="match status" value="1"/>
</dbReference>
<evidence type="ECO:0000256" key="6">
    <source>
        <dbReference type="SAM" id="MobiDB-lite"/>
    </source>
</evidence>
<dbReference type="GO" id="GO:0004674">
    <property type="term" value="F:protein serine/threonine kinase activity"/>
    <property type="evidence" value="ECO:0007669"/>
    <property type="project" value="UniProtKB-KW"/>
</dbReference>
<dbReference type="CDD" id="cd04515">
    <property type="entry name" value="Alpha_kinase"/>
    <property type="match status" value="1"/>
</dbReference>
<feature type="compositionally biased region" description="Basic and acidic residues" evidence="6">
    <location>
        <begin position="686"/>
        <end position="696"/>
    </location>
</feature>
<dbReference type="SUPFAM" id="SSF53300">
    <property type="entry name" value="vWA-like"/>
    <property type="match status" value="1"/>
</dbReference>
<reference evidence="8" key="1">
    <citation type="submission" date="2021-02" db="EMBL/GenBank/DDBJ databases">
        <authorList>
            <person name="Dougan E. K."/>
            <person name="Rhodes N."/>
            <person name="Thang M."/>
            <person name="Chan C."/>
        </authorList>
    </citation>
    <scope>NUCLEOTIDE SEQUENCE</scope>
</reference>
<feature type="compositionally biased region" description="Basic and acidic residues" evidence="6">
    <location>
        <begin position="768"/>
        <end position="781"/>
    </location>
</feature>
<dbReference type="PANTHER" id="PTHR45992:SF2">
    <property type="entry name" value="EUKARYOTIC ELONGATION FACTOR 2 KINASE"/>
    <property type="match status" value="1"/>
</dbReference>
<dbReference type="InterPro" id="IPR011009">
    <property type="entry name" value="Kinase-like_dom_sf"/>
</dbReference>
<keyword evidence="5" id="KW-0067">ATP-binding</keyword>
<protein>
    <submittedName>
        <fullName evidence="8">Eef2k protein</fullName>
    </submittedName>
</protein>
<dbReference type="GO" id="GO:0031037">
    <property type="term" value="P:myosin II filament disassembly"/>
    <property type="evidence" value="ECO:0007669"/>
    <property type="project" value="TreeGrafter"/>
</dbReference>
<keyword evidence="1" id="KW-0723">Serine/threonine-protein kinase</keyword>
<dbReference type="SMART" id="SM00811">
    <property type="entry name" value="Alpha_kinase"/>
    <property type="match status" value="1"/>
</dbReference>
<feature type="compositionally biased region" description="Pro residues" evidence="6">
    <location>
        <begin position="621"/>
        <end position="631"/>
    </location>
</feature>
<feature type="non-terminal residue" evidence="8">
    <location>
        <position position="816"/>
    </location>
</feature>
<feature type="compositionally biased region" description="Low complexity" evidence="6">
    <location>
        <begin position="715"/>
        <end position="728"/>
    </location>
</feature>
<dbReference type="InterPro" id="IPR004166">
    <property type="entry name" value="a-kinase_dom"/>
</dbReference>
<evidence type="ECO:0000256" key="1">
    <source>
        <dbReference type="ARBA" id="ARBA00022527"/>
    </source>
</evidence>
<evidence type="ECO:0000256" key="2">
    <source>
        <dbReference type="ARBA" id="ARBA00022679"/>
    </source>
</evidence>
<dbReference type="PRINTS" id="PR01217">
    <property type="entry name" value="PRICHEXTENSN"/>
</dbReference>
<dbReference type="InterPro" id="IPR036465">
    <property type="entry name" value="vWFA_dom_sf"/>
</dbReference>
<evidence type="ECO:0000256" key="4">
    <source>
        <dbReference type="ARBA" id="ARBA00022777"/>
    </source>
</evidence>
<evidence type="ECO:0000256" key="5">
    <source>
        <dbReference type="ARBA" id="ARBA00022840"/>
    </source>
</evidence>
<proteinExistence type="predicted"/>
<feature type="region of interest" description="Disordered" evidence="6">
    <location>
        <begin position="459"/>
        <end position="499"/>
    </location>
</feature>
<gene>
    <name evidence="8" type="primary">Eef2k</name>
    <name evidence="8" type="ORF">SPIL2461_LOCUS21777</name>
</gene>
<dbReference type="PANTHER" id="PTHR45992">
    <property type="entry name" value="EUKARYOTIC ELONGATION FACTOR 2 KINASE-RELATED"/>
    <property type="match status" value="1"/>
</dbReference>
<organism evidence="8 9">
    <name type="scientific">Symbiodinium pilosum</name>
    <name type="common">Dinoflagellate</name>
    <dbReference type="NCBI Taxonomy" id="2952"/>
    <lineage>
        <taxon>Eukaryota</taxon>
        <taxon>Sar</taxon>
        <taxon>Alveolata</taxon>
        <taxon>Dinophyceae</taxon>
        <taxon>Suessiales</taxon>
        <taxon>Symbiodiniaceae</taxon>
        <taxon>Symbiodinium</taxon>
    </lineage>
</organism>
<dbReference type="GO" id="GO:1903013">
    <property type="term" value="P:response to differentiation-inducing factor 1"/>
    <property type="evidence" value="ECO:0007669"/>
    <property type="project" value="TreeGrafter"/>
</dbReference>
<sequence length="816" mass="87566">RKAQELIAQDSGTELTPHLLIFSDGRPADGKQTLELVQQMLHDSPALHIHCIGFGEGLDFHMLQQLAAIGRGQFAPSSRSIAALHQAFASVTSSITKTQTVSASQSSKSSAFSFGGSHGSQEDAGRSSGEKKLSQRRPVTFEPFSQNVANGGGTQVVAFACSRTGFTYTGTSFAERVHPSRPDHKASMRARPYTEGGMRLVHCFQDPNIQSADDSPMRMVAKVSRYLDEKHNSIQVVSAYAKSSAVAIYYARLFRQYALKILGEDAKQLARIIFMECYVYSSESDEAPAQFMACERYLPGVFLKYNNNNGYVHQEAPNNEIAQAFSHFTFEFSLGKQMVLDLQGIHLDKADRSRPHIIMTDPQVVSLEKSFGPGDLGERGMAAFFKSHVCGSTCRSLRLDGKAWKKMRGTSQHVEPGSQASNEHASSSGLGLAALAELPIQHWPAEGLASPMPLAEPAATRRPRKWVPPRASNSLSESGDIMSLRPSVPSSSASSAPATLQTFHKAPPARIPRISESLAFKPFFSLPGVKTDGPLSDLMARTQRGWEEEWAQLAAKGRAEDAPRPAPAGATPGPKAPPIPYAPKAAPKAKSPPQANLLDSEELPSQAPLHKAAQETAPKTAPKPKPTPPEPLFESAEPPAHSISDLARSVQPPATGATPSDFGQTRMLVPAEIIVEEASWSSPGWRRSETAAEDAPRPAPAGATPGVKAPPIPYAPKAAPKAKSPPQANLLDLEELPSQAPLHKAPQETAPKAAPKPKPPPPALVLDSAERPAHSISDRARRVQPPAPAATPSDFGQTRMLVPAEIIAEEASWSSP</sequence>
<keyword evidence="2" id="KW-0808">Transferase</keyword>
<dbReference type="InterPro" id="IPR051852">
    <property type="entry name" value="Alpha-type_PK"/>
</dbReference>
<evidence type="ECO:0000256" key="3">
    <source>
        <dbReference type="ARBA" id="ARBA00022741"/>
    </source>
</evidence>
<feature type="region of interest" description="Disordered" evidence="6">
    <location>
        <begin position="100"/>
        <end position="137"/>
    </location>
</feature>
<dbReference type="Gene3D" id="3.20.200.10">
    <property type="entry name" value="MHCK/EF2 kinase"/>
    <property type="match status" value="1"/>
</dbReference>
<accession>A0A812XW01</accession>
<feature type="non-terminal residue" evidence="8">
    <location>
        <position position="1"/>
    </location>
</feature>
<dbReference type="OrthoDB" id="301415at2759"/>
<evidence type="ECO:0000313" key="9">
    <source>
        <dbReference type="Proteomes" id="UP000649617"/>
    </source>
</evidence>
<keyword evidence="4" id="KW-0418">Kinase</keyword>
<feature type="domain" description="Alpha-type protein kinase" evidence="7">
    <location>
        <begin position="160"/>
        <end position="402"/>
    </location>
</feature>
<feature type="region of interest" description="Disordered" evidence="6">
    <location>
        <begin position="407"/>
        <end position="428"/>
    </location>
</feature>
<dbReference type="GO" id="GO:0005524">
    <property type="term" value="F:ATP binding"/>
    <property type="evidence" value="ECO:0007669"/>
    <property type="project" value="UniProtKB-KW"/>
</dbReference>
<dbReference type="Proteomes" id="UP000649617">
    <property type="component" value="Unassembled WGS sequence"/>
</dbReference>
<dbReference type="Pfam" id="PF13768">
    <property type="entry name" value="VWA_3"/>
    <property type="match status" value="1"/>
</dbReference>
<keyword evidence="9" id="KW-1185">Reference proteome</keyword>
<comment type="caution">
    <text evidence="8">The sequence shown here is derived from an EMBL/GenBank/DDBJ whole genome shotgun (WGS) entry which is preliminary data.</text>
</comment>
<feature type="region of interest" description="Disordered" evidence="6">
    <location>
        <begin position="552"/>
        <end position="798"/>
    </location>
</feature>
<dbReference type="Gene3D" id="3.40.50.410">
    <property type="entry name" value="von Willebrand factor, type A domain"/>
    <property type="match status" value="1"/>
</dbReference>
<keyword evidence="3" id="KW-0547">Nucleotide-binding</keyword>
<feature type="compositionally biased region" description="Basic and acidic residues" evidence="6">
    <location>
        <begin position="120"/>
        <end position="133"/>
    </location>
</feature>
<feature type="compositionally biased region" description="Low complexity" evidence="6">
    <location>
        <begin position="102"/>
        <end position="115"/>
    </location>
</feature>
<evidence type="ECO:0000313" key="8">
    <source>
        <dbReference type="EMBL" id="CAE7751862.1"/>
    </source>
</evidence>
<dbReference type="PROSITE" id="PS51158">
    <property type="entry name" value="ALPHA_KINASE"/>
    <property type="match status" value="1"/>
</dbReference>